<feature type="compositionally biased region" description="Basic and acidic residues" evidence="1">
    <location>
        <begin position="97"/>
        <end position="112"/>
    </location>
</feature>
<evidence type="ECO:0000313" key="3">
    <source>
        <dbReference type="Proteomes" id="UP001153269"/>
    </source>
</evidence>
<protein>
    <submittedName>
        <fullName evidence="2">Uncharacterized protein</fullName>
    </submittedName>
</protein>
<feature type="region of interest" description="Disordered" evidence="1">
    <location>
        <begin position="80"/>
        <end position="112"/>
    </location>
</feature>
<proteinExistence type="predicted"/>
<dbReference type="AlphaFoldDB" id="A0A9N7U8V8"/>
<evidence type="ECO:0000256" key="1">
    <source>
        <dbReference type="SAM" id="MobiDB-lite"/>
    </source>
</evidence>
<name>A0A9N7U8V8_PLEPL</name>
<sequence>MAARQVVSATEEANDTLRFHHRGFSSLPPACSTLTCQLHMPSPVSGVCVQPCVCLRSPLPLPRRAGRRWKHCESMMGAGERELGDTGSLKGAINTRLRAEVDRRGEGKSQEV</sequence>
<reference evidence="2" key="1">
    <citation type="submission" date="2020-03" db="EMBL/GenBank/DDBJ databases">
        <authorList>
            <person name="Weist P."/>
        </authorList>
    </citation>
    <scope>NUCLEOTIDE SEQUENCE</scope>
</reference>
<organism evidence="2 3">
    <name type="scientific">Pleuronectes platessa</name>
    <name type="common">European plaice</name>
    <dbReference type="NCBI Taxonomy" id="8262"/>
    <lineage>
        <taxon>Eukaryota</taxon>
        <taxon>Metazoa</taxon>
        <taxon>Chordata</taxon>
        <taxon>Craniata</taxon>
        <taxon>Vertebrata</taxon>
        <taxon>Euteleostomi</taxon>
        <taxon>Actinopterygii</taxon>
        <taxon>Neopterygii</taxon>
        <taxon>Teleostei</taxon>
        <taxon>Neoteleostei</taxon>
        <taxon>Acanthomorphata</taxon>
        <taxon>Carangaria</taxon>
        <taxon>Pleuronectiformes</taxon>
        <taxon>Pleuronectoidei</taxon>
        <taxon>Pleuronectidae</taxon>
        <taxon>Pleuronectes</taxon>
    </lineage>
</organism>
<evidence type="ECO:0000313" key="2">
    <source>
        <dbReference type="EMBL" id="CAB1426681.1"/>
    </source>
</evidence>
<dbReference type="EMBL" id="CADEAL010000904">
    <property type="protein sequence ID" value="CAB1426681.1"/>
    <property type="molecule type" value="Genomic_DNA"/>
</dbReference>
<accession>A0A9N7U8V8</accession>
<gene>
    <name evidence="2" type="ORF">PLEPLA_LOCUS14619</name>
</gene>
<comment type="caution">
    <text evidence="2">The sequence shown here is derived from an EMBL/GenBank/DDBJ whole genome shotgun (WGS) entry which is preliminary data.</text>
</comment>
<dbReference type="Proteomes" id="UP001153269">
    <property type="component" value="Unassembled WGS sequence"/>
</dbReference>
<keyword evidence="3" id="KW-1185">Reference proteome</keyword>